<gene>
    <name evidence="3" type="ORF">F53441_11525</name>
</gene>
<evidence type="ECO:0000313" key="3">
    <source>
        <dbReference type="EMBL" id="KAF4443216.1"/>
    </source>
</evidence>
<dbReference type="GO" id="GO:0008270">
    <property type="term" value="F:zinc ion binding"/>
    <property type="evidence" value="ECO:0007669"/>
    <property type="project" value="InterPro"/>
</dbReference>
<dbReference type="InterPro" id="IPR001138">
    <property type="entry name" value="Zn2Cys6_DnaBD"/>
</dbReference>
<dbReference type="CDD" id="cd00067">
    <property type="entry name" value="GAL4"/>
    <property type="match status" value="1"/>
</dbReference>
<feature type="domain" description="Zn(2)-C6 fungal-type" evidence="2">
    <location>
        <begin position="9"/>
        <end position="37"/>
    </location>
</feature>
<dbReference type="EMBL" id="JAADJG010000581">
    <property type="protein sequence ID" value="KAF4443216.1"/>
    <property type="molecule type" value="Genomic_DNA"/>
</dbReference>
<protein>
    <submittedName>
        <fullName evidence="3">Transcriptional regulatory protein moc3</fullName>
    </submittedName>
</protein>
<dbReference type="PROSITE" id="PS50048">
    <property type="entry name" value="ZN2_CY6_FUNGAL_2"/>
    <property type="match status" value="1"/>
</dbReference>
<organism evidence="3 4">
    <name type="scientific">Fusarium austroafricanum</name>
    <dbReference type="NCBI Taxonomy" id="2364996"/>
    <lineage>
        <taxon>Eukaryota</taxon>
        <taxon>Fungi</taxon>
        <taxon>Dikarya</taxon>
        <taxon>Ascomycota</taxon>
        <taxon>Pezizomycotina</taxon>
        <taxon>Sordariomycetes</taxon>
        <taxon>Hypocreomycetidae</taxon>
        <taxon>Hypocreales</taxon>
        <taxon>Nectriaceae</taxon>
        <taxon>Fusarium</taxon>
        <taxon>Fusarium concolor species complex</taxon>
    </lineage>
</organism>
<reference evidence="3" key="1">
    <citation type="submission" date="2020-01" db="EMBL/GenBank/DDBJ databases">
        <title>Identification and distribution of gene clusters putatively required for synthesis of sphingolipid metabolism inhibitors in phylogenetically diverse species of the filamentous fungus Fusarium.</title>
        <authorList>
            <person name="Kim H.-S."/>
            <person name="Busman M."/>
            <person name="Brown D.W."/>
            <person name="Divon H."/>
            <person name="Uhlig S."/>
            <person name="Proctor R.H."/>
        </authorList>
    </citation>
    <scope>NUCLEOTIDE SEQUENCE</scope>
    <source>
        <strain evidence="3">NRRL 53441</strain>
    </source>
</reference>
<dbReference type="GO" id="GO:0000981">
    <property type="term" value="F:DNA-binding transcription factor activity, RNA polymerase II-specific"/>
    <property type="evidence" value="ECO:0007669"/>
    <property type="project" value="InterPro"/>
</dbReference>
<dbReference type="Gene3D" id="4.10.240.10">
    <property type="entry name" value="Zn(2)-C6 fungal-type DNA-binding domain"/>
    <property type="match status" value="1"/>
</dbReference>
<name>A0A8H4K472_9HYPO</name>
<keyword evidence="4" id="KW-1185">Reference proteome</keyword>
<evidence type="ECO:0000259" key="2">
    <source>
        <dbReference type="PROSITE" id="PS50048"/>
    </source>
</evidence>
<dbReference type="PANTHER" id="PTHR38791">
    <property type="entry name" value="ZN(II)2CYS6 TRANSCRIPTION FACTOR (EUROFUNG)-RELATED-RELATED"/>
    <property type="match status" value="1"/>
</dbReference>
<dbReference type="PANTHER" id="PTHR38791:SF11">
    <property type="entry name" value="ZN(II)2CYS6 TRANSCRIPTION FACTOR (EUROFUNG)"/>
    <property type="match status" value="1"/>
</dbReference>
<dbReference type="Pfam" id="PF00172">
    <property type="entry name" value="Zn_clus"/>
    <property type="match status" value="1"/>
</dbReference>
<sequence length="571" mass="64386">MVNRGASRGCFTCRKRRVKCDERKPWCRACLRLGIECAGYAKPRLKFKDETTRYRGNSPLTATRASKRKEQRVLENTIIQLPPNYPQDLAVPFFLTYVTDVGRSLESTRGFLEFVRPVLATQDHDSALNTAVTATAIKIWTMIGNHQTASSLPYQSLNKALKRLHKATEDPEERGRDATVLAALVLQMHDTLSAVSGQARAHGAHREGAMALLLKRENRFKDSKYYAHLISNLLHSRVSVCVRNRIALPPKELEWFETQVIPILPVNPSSLLDMIGVSLASLQYVYSDLSTITWLPSEVQKLQEKVNIIEAQLEIWLEGIPKSWYPRKMQSGTDLDPSIPSYRGTCNIYPSIQIANIWNTWRIYCLIIEDIKLQVVENAVLISSRSLSGWNTMPHNTIDSTWGSRKAQELINSVCLSIPFYLGNCNRATDLLSTGKSDTIYPSYHDLSPTDESYLTFRASDQYVSQLDHCRHVTLHGQVHAISILSNVIGLSARGGSWKQSHLLQEEQKTWIATQFIRSLYSMRPILGDSLLGATQPSSQNFPEAEATDMVSLAERLAVKAKQDLWTISIL</sequence>
<comment type="caution">
    <text evidence="3">The sequence shown here is derived from an EMBL/GenBank/DDBJ whole genome shotgun (WGS) entry which is preliminary data.</text>
</comment>
<dbReference type="PROSITE" id="PS00463">
    <property type="entry name" value="ZN2_CY6_FUNGAL_1"/>
    <property type="match status" value="1"/>
</dbReference>
<dbReference type="Proteomes" id="UP000605986">
    <property type="component" value="Unassembled WGS sequence"/>
</dbReference>
<dbReference type="InterPro" id="IPR036864">
    <property type="entry name" value="Zn2-C6_fun-type_DNA-bd_sf"/>
</dbReference>
<accession>A0A8H4K472</accession>
<dbReference type="InterPro" id="IPR053175">
    <property type="entry name" value="DHMBA_Reg_Transcription_Factor"/>
</dbReference>
<dbReference type="SMART" id="SM00066">
    <property type="entry name" value="GAL4"/>
    <property type="match status" value="1"/>
</dbReference>
<dbReference type="OrthoDB" id="2991872at2759"/>
<evidence type="ECO:0000313" key="4">
    <source>
        <dbReference type="Proteomes" id="UP000605986"/>
    </source>
</evidence>
<keyword evidence="1" id="KW-0539">Nucleus</keyword>
<proteinExistence type="predicted"/>
<dbReference type="AlphaFoldDB" id="A0A8H4K472"/>
<evidence type="ECO:0000256" key="1">
    <source>
        <dbReference type="ARBA" id="ARBA00023242"/>
    </source>
</evidence>
<dbReference type="SUPFAM" id="SSF57701">
    <property type="entry name" value="Zn2/Cys6 DNA-binding domain"/>
    <property type="match status" value="1"/>
</dbReference>